<dbReference type="EMBL" id="CP097649">
    <property type="protein sequence ID" value="URI14270.1"/>
    <property type="molecule type" value="Genomic_DNA"/>
</dbReference>
<keyword evidence="3" id="KW-1185">Reference proteome</keyword>
<organism evidence="2 3">
    <name type="scientific">Brevundimonas albigilva</name>
    <dbReference type="NCBI Taxonomy" id="1312364"/>
    <lineage>
        <taxon>Bacteria</taxon>
        <taxon>Pseudomonadati</taxon>
        <taxon>Pseudomonadota</taxon>
        <taxon>Alphaproteobacteria</taxon>
        <taxon>Caulobacterales</taxon>
        <taxon>Caulobacteraceae</taxon>
        <taxon>Brevundimonas</taxon>
    </lineage>
</organism>
<proteinExistence type="predicted"/>
<dbReference type="PANTHER" id="PTHR35006">
    <property type="entry name" value="GLYOXALASE FAMILY PROTEIN (AFU_ORTHOLOGUE AFUA_5G14830)"/>
    <property type="match status" value="1"/>
</dbReference>
<evidence type="ECO:0000313" key="2">
    <source>
        <dbReference type="EMBL" id="URI14270.1"/>
    </source>
</evidence>
<dbReference type="SUPFAM" id="SSF54593">
    <property type="entry name" value="Glyoxalase/Bleomycin resistance protein/Dihydroxybiphenyl dioxygenase"/>
    <property type="match status" value="1"/>
</dbReference>
<dbReference type="InterPro" id="IPR029068">
    <property type="entry name" value="Glyas_Bleomycin-R_OHBP_Dase"/>
</dbReference>
<dbReference type="InterPro" id="IPR037523">
    <property type="entry name" value="VOC_core"/>
</dbReference>
<gene>
    <name evidence="2" type="ORF">M8231_10590</name>
</gene>
<dbReference type="Proteomes" id="UP001055429">
    <property type="component" value="Chromosome"/>
</dbReference>
<feature type="domain" description="VOC" evidence="1">
    <location>
        <begin position="1"/>
        <end position="125"/>
    </location>
</feature>
<dbReference type="PANTHER" id="PTHR35006:SF1">
    <property type="entry name" value="BLL2941 PROTEIN"/>
    <property type="match status" value="1"/>
</dbReference>
<dbReference type="PROSITE" id="PS51819">
    <property type="entry name" value="VOC"/>
    <property type="match status" value="1"/>
</dbReference>
<dbReference type="Pfam" id="PF18029">
    <property type="entry name" value="Glyoxalase_6"/>
    <property type="match status" value="1"/>
</dbReference>
<accession>A0ABY4SGZ3</accession>
<evidence type="ECO:0000259" key="1">
    <source>
        <dbReference type="PROSITE" id="PS51819"/>
    </source>
</evidence>
<dbReference type="Gene3D" id="3.10.180.10">
    <property type="entry name" value="2,3-Dihydroxybiphenyl 1,2-Dioxygenase, domain 1"/>
    <property type="match status" value="1"/>
</dbReference>
<dbReference type="CDD" id="cd07262">
    <property type="entry name" value="VOC_like"/>
    <property type="match status" value="1"/>
</dbReference>
<name>A0ABY4SGZ3_9CAUL</name>
<dbReference type="RefSeq" id="WP_250201439.1">
    <property type="nucleotide sequence ID" value="NZ_CP097649.1"/>
</dbReference>
<evidence type="ECO:0000313" key="3">
    <source>
        <dbReference type="Proteomes" id="UP001055429"/>
    </source>
</evidence>
<reference evidence="2" key="1">
    <citation type="submission" date="2022-05" db="EMBL/GenBank/DDBJ databases">
        <title>Brevundimonas albigilva TT17 genome sequence.</title>
        <authorList>
            <person name="Lee K."/>
            <person name="Son H."/>
        </authorList>
    </citation>
    <scope>NUCLEOTIDE SEQUENCE</scope>
    <source>
        <strain evidence="2">TT17</strain>
    </source>
</reference>
<protein>
    <submittedName>
        <fullName evidence="2">VOC family protein</fullName>
    </submittedName>
</protein>
<sequence>MFTHVTVGANDIEASRRFYDAALGALGVEPAQGPDPKGRYWWRTRLGAFAVGHPIDGEPACHANGGTIGFAAKTPEIVQAFHDAGVAAGGRAIEDPPGERKGPFGPMILAYLRDPSGNKICAMHRTSG</sequence>
<dbReference type="InterPro" id="IPR041581">
    <property type="entry name" value="Glyoxalase_6"/>
</dbReference>